<dbReference type="SUPFAM" id="SSF55486">
    <property type="entry name" value="Metalloproteases ('zincins'), catalytic domain"/>
    <property type="match status" value="1"/>
</dbReference>
<dbReference type="Pfam" id="PF11940">
    <property type="entry name" value="DUF3458"/>
    <property type="match status" value="1"/>
</dbReference>
<feature type="domain" description="Peptidase M1 membrane alanine aminopeptidase" evidence="9">
    <location>
        <begin position="89"/>
        <end position="300"/>
    </location>
</feature>
<proteinExistence type="inferred from homology"/>
<evidence type="ECO:0000256" key="2">
    <source>
        <dbReference type="ARBA" id="ARBA00010136"/>
    </source>
</evidence>
<sequence length="736" mass="81994">MAVFERVRIEADGENYPVLLGNGNLVESGDADEGRKYAVWSDPFPKPSYLFCIVAGNLGSIKDTFTTASGREVHLEVFSEAENVSKLSYAMDSLKRSMKWDEDKFGLEYDLDLYNIVAVNDFNMGAMENKGLNVFNTAYVLADPATASDVDYERVEGVIGHEYFHNWTGNRVTCRDWFQLTLKEGLTVFRDQEFSGDMGSNAVKRIEDVRGLRGRQFNEDAGPMSHPIRPESYISMDNFYTATVYQKGAEVIRMYNTILNPSGFRKGMDLYFERHDGGAVTCDDFRAAMADANGVDLEQFGRWYSTPGTPTVTYTSEYDSDGGVFKLTLKQTSNSDDPLHIPVSIGLLDKETGEEVVPTKVLDLKEGEQTFEFPGLKGDVVPSILRDFSAPVKLVTTTGKDDDEALAFLAARDTDGFNRWESGQKLFTALIFQNLDGEQSEKTLDYVNEAFGRTLADDSTSDYSIQAYALTLPTESTLAEDMETVDPVALRKARGAVKQAIARRFEKELKAKYDQMTEGMVADGPEFKVDADSVGRRRLRNVLLDYLCSIRDTPEEQTTAADLATKHFESATGMTDKMAALGALASMDGEGAEARDKALQKFYDDANGDALVLNKWFTVQALSYLPDVLDRVKALTKHPDFTLSNPNRCRSLISAFAMNAAPFHDSSGEGYKFLADTISELDKLNPQISSRIAGSLIQWRRYDEERGLLMKAELERLASMKPISDDLFEVVSRGLK</sequence>
<dbReference type="InterPro" id="IPR001930">
    <property type="entry name" value="Peptidase_M1"/>
</dbReference>
<accession>A0A7S2EJC2</accession>
<dbReference type="FunFam" id="3.30.2010.30:FF:000002">
    <property type="entry name" value="Putative aminopeptidase N"/>
    <property type="match status" value="1"/>
</dbReference>
<dbReference type="SUPFAM" id="SSF63737">
    <property type="entry name" value="Leukotriene A4 hydrolase N-terminal domain"/>
    <property type="match status" value="1"/>
</dbReference>
<dbReference type="GO" id="GO:0006508">
    <property type="term" value="P:proteolysis"/>
    <property type="evidence" value="ECO:0007669"/>
    <property type="project" value="UniProtKB-KW"/>
</dbReference>
<dbReference type="Gene3D" id="1.25.50.10">
    <property type="entry name" value="Peptidase M1, alanyl aminopeptidase, C-terminal domain"/>
    <property type="match status" value="1"/>
</dbReference>
<protein>
    <recommendedName>
        <fullName evidence="13">Aminopeptidase N</fullName>
    </recommendedName>
</protein>
<dbReference type="InterPro" id="IPR024601">
    <property type="entry name" value="Peptidase_M1_pepN_C"/>
</dbReference>
<feature type="domain" description="Peptidase M1 alanyl aminopeptidase Ig-like fold" evidence="10">
    <location>
        <begin position="308"/>
        <end position="395"/>
    </location>
</feature>
<evidence type="ECO:0000256" key="7">
    <source>
        <dbReference type="ARBA" id="ARBA00022833"/>
    </source>
</evidence>
<keyword evidence="4" id="KW-0645">Protease</keyword>
<dbReference type="InterPro" id="IPR014782">
    <property type="entry name" value="Peptidase_M1_dom"/>
</dbReference>
<dbReference type="Gene3D" id="2.60.40.1840">
    <property type="match status" value="1"/>
</dbReference>
<dbReference type="InterPro" id="IPR027268">
    <property type="entry name" value="Peptidase_M4/M1_CTD_sf"/>
</dbReference>
<evidence type="ECO:0000256" key="6">
    <source>
        <dbReference type="ARBA" id="ARBA00022801"/>
    </source>
</evidence>
<dbReference type="FunFam" id="1.10.390.10:FF:000002">
    <property type="entry name" value="Aminopeptidase N"/>
    <property type="match status" value="1"/>
</dbReference>
<comment type="cofactor">
    <cofactor evidence="1">
        <name>Zn(2+)</name>
        <dbReference type="ChEBI" id="CHEBI:29105"/>
    </cofactor>
</comment>
<evidence type="ECO:0000256" key="4">
    <source>
        <dbReference type="ARBA" id="ARBA00022670"/>
    </source>
</evidence>
<dbReference type="InterPro" id="IPR037144">
    <property type="entry name" value="Peptidase_M1_pepN_C_sf"/>
</dbReference>
<evidence type="ECO:0000259" key="10">
    <source>
        <dbReference type="Pfam" id="PF11940"/>
    </source>
</evidence>
<evidence type="ECO:0000256" key="3">
    <source>
        <dbReference type="ARBA" id="ARBA00022438"/>
    </source>
</evidence>
<keyword evidence="5" id="KW-0479">Metal-binding</keyword>
<dbReference type="EMBL" id="HBGO01017043">
    <property type="protein sequence ID" value="CAD9338539.1"/>
    <property type="molecule type" value="Transcribed_RNA"/>
</dbReference>
<evidence type="ECO:0000256" key="1">
    <source>
        <dbReference type="ARBA" id="ARBA00001947"/>
    </source>
</evidence>
<dbReference type="NCBIfam" id="TIGR02414">
    <property type="entry name" value="pepN_proteo"/>
    <property type="match status" value="1"/>
</dbReference>
<organism evidence="12">
    <name type="scientific">Trieres chinensis</name>
    <name type="common">Marine centric diatom</name>
    <name type="synonym">Odontella sinensis</name>
    <dbReference type="NCBI Taxonomy" id="1514140"/>
    <lineage>
        <taxon>Eukaryota</taxon>
        <taxon>Sar</taxon>
        <taxon>Stramenopiles</taxon>
        <taxon>Ochrophyta</taxon>
        <taxon>Bacillariophyta</taxon>
        <taxon>Mediophyceae</taxon>
        <taxon>Biddulphiophycidae</taxon>
        <taxon>Eupodiscales</taxon>
        <taxon>Parodontellaceae</taxon>
        <taxon>Trieres</taxon>
    </lineage>
</organism>
<dbReference type="InterPro" id="IPR012779">
    <property type="entry name" value="Peptidase_M1_pepN"/>
</dbReference>
<dbReference type="PANTHER" id="PTHR46322:SF1">
    <property type="entry name" value="PUROMYCIN-SENSITIVE AMINOPEPTIDASE"/>
    <property type="match status" value="1"/>
</dbReference>
<dbReference type="PRINTS" id="PR00756">
    <property type="entry name" value="ALADIPTASE"/>
</dbReference>
<evidence type="ECO:0000256" key="5">
    <source>
        <dbReference type="ARBA" id="ARBA00022723"/>
    </source>
</evidence>
<feature type="domain" description="Peptidase M1 alanyl aminopeptidase C-terminal" evidence="11">
    <location>
        <begin position="403"/>
        <end position="735"/>
    </location>
</feature>
<dbReference type="PANTHER" id="PTHR46322">
    <property type="entry name" value="PUROMYCIN-SENSITIVE AMINOPEPTIDASE"/>
    <property type="match status" value="1"/>
</dbReference>
<keyword evidence="8" id="KW-0482">Metalloprotease</keyword>
<evidence type="ECO:0000313" key="12">
    <source>
        <dbReference type="EMBL" id="CAD9338539.1"/>
    </source>
</evidence>
<dbReference type="Pfam" id="PF17432">
    <property type="entry name" value="DUF3458_C"/>
    <property type="match status" value="1"/>
</dbReference>
<dbReference type="AlphaFoldDB" id="A0A7S2EJC2"/>
<dbReference type="Gene3D" id="3.30.2010.30">
    <property type="match status" value="1"/>
</dbReference>
<dbReference type="Gene3D" id="1.10.390.10">
    <property type="entry name" value="Neutral Protease Domain 2"/>
    <property type="match status" value="1"/>
</dbReference>
<dbReference type="GO" id="GO:0008270">
    <property type="term" value="F:zinc ion binding"/>
    <property type="evidence" value="ECO:0007669"/>
    <property type="project" value="InterPro"/>
</dbReference>
<keyword evidence="3" id="KW-0031">Aminopeptidase</keyword>
<evidence type="ECO:0000256" key="8">
    <source>
        <dbReference type="ARBA" id="ARBA00023049"/>
    </source>
</evidence>
<reference evidence="12" key="1">
    <citation type="submission" date="2021-01" db="EMBL/GenBank/DDBJ databases">
        <authorList>
            <person name="Corre E."/>
            <person name="Pelletier E."/>
            <person name="Niang G."/>
            <person name="Scheremetjew M."/>
            <person name="Finn R."/>
            <person name="Kale V."/>
            <person name="Holt S."/>
            <person name="Cochrane G."/>
            <person name="Meng A."/>
            <person name="Brown T."/>
            <person name="Cohen L."/>
        </authorList>
    </citation>
    <scope>NUCLEOTIDE SEQUENCE</scope>
    <source>
        <strain evidence="12">Grunow 1884</strain>
    </source>
</reference>
<evidence type="ECO:0008006" key="13">
    <source>
        <dbReference type="Google" id="ProtNLM"/>
    </source>
</evidence>
<dbReference type="Gene3D" id="2.60.40.1730">
    <property type="entry name" value="tricorn interacting facor f3 domain"/>
    <property type="match status" value="1"/>
</dbReference>
<dbReference type="CDD" id="cd09600">
    <property type="entry name" value="M1_APN"/>
    <property type="match status" value="1"/>
</dbReference>
<evidence type="ECO:0000259" key="9">
    <source>
        <dbReference type="Pfam" id="PF01433"/>
    </source>
</evidence>
<dbReference type="InterPro" id="IPR042097">
    <property type="entry name" value="Aminopeptidase_N-like_N_sf"/>
</dbReference>
<dbReference type="InterPro" id="IPR035414">
    <property type="entry name" value="Peptidase_M1_pepN_Ig-like"/>
</dbReference>
<evidence type="ECO:0000259" key="11">
    <source>
        <dbReference type="Pfam" id="PF17432"/>
    </source>
</evidence>
<name>A0A7S2EJC2_TRICV</name>
<keyword evidence="7" id="KW-0862">Zinc</keyword>
<keyword evidence="6" id="KW-0378">Hydrolase</keyword>
<dbReference type="GO" id="GO:0004177">
    <property type="term" value="F:aminopeptidase activity"/>
    <property type="evidence" value="ECO:0007669"/>
    <property type="project" value="UniProtKB-KW"/>
</dbReference>
<dbReference type="GO" id="GO:0008237">
    <property type="term" value="F:metallopeptidase activity"/>
    <property type="evidence" value="ECO:0007669"/>
    <property type="project" value="UniProtKB-KW"/>
</dbReference>
<gene>
    <name evidence="12" type="ORF">OSIN01602_LOCUS9700</name>
</gene>
<dbReference type="Pfam" id="PF01433">
    <property type="entry name" value="Peptidase_M1"/>
    <property type="match status" value="1"/>
</dbReference>
<dbReference type="InterPro" id="IPR038438">
    <property type="entry name" value="PepN_Ig-like_sf"/>
</dbReference>
<comment type="similarity">
    <text evidence="2">Belongs to the peptidase M1 family.</text>
</comment>